<comment type="caution">
    <text evidence="1">The sequence shown here is derived from an EMBL/GenBank/DDBJ whole genome shotgun (WGS) entry which is preliminary data.</text>
</comment>
<evidence type="ECO:0000313" key="1">
    <source>
        <dbReference type="EMBL" id="PWA37079.1"/>
    </source>
</evidence>
<organism evidence="1 2">
    <name type="scientific">Artemisia annua</name>
    <name type="common">Sweet wormwood</name>
    <dbReference type="NCBI Taxonomy" id="35608"/>
    <lineage>
        <taxon>Eukaryota</taxon>
        <taxon>Viridiplantae</taxon>
        <taxon>Streptophyta</taxon>
        <taxon>Embryophyta</taxon>
        <taxon>Tracheophyta</taxon>
        <taxon>Spermatophyta</taxon>
        <taxon>Magnoliopsida</taxon>
        <taxon>eudicotyledons</taxon>
        <taxon>Gunneridae</taxon>
        <taxon>Pentapetalae</taxon>
        <taxon>asterids</taxon>
        <taxon>campanulids</taxon>
        <taxon>Asterales</taxon>
        <taxon>Asteraceae</taxon>
        <taxon>Asteroideae</taxon>
        <taxon>Anthemideae</taxon>
        <taxon>Artemisiinae</taxon>
        <taxon>Artemisia</taxon>
    </lineage>
</organism>
<proteinExistence type="predicted"/>
<keyword evidence="2" id="KW-1185">Reference proteome</keyword>
<name>A0A2U1KJZ9_ARTAN</name>
<gene>
    <name evidence="1" type="ORF">CTI12_AA593850</name>
</gene>
<dbReference type="Proteomes" id="UP000245207">
    <property type="component" value="Unassembled WGS sequence"/>
</dbReference>
<protein>
    <submittedName>
        <fullName evidence="1">Uncharacterized protein</fullName>
    </submittedName>
</protein>
<evidence type="ECO:0000313" key="2">
    <source>
        <dbReference type="Proteomes" id="UP000245207"/>
    </source>
</evidence>
<dbReference type="EMBL" id="PKPP01017263">
    <property type="protein sequence ID" value="PWA37079.1"/>
    <property type="molecule type" value="Genomic_DNA"/>
</dbReference>
<accession>A0A2U1KJZ9</accession>
<dbReference type="AlphaFoldDB" id="A0A2U1KJZ9"/>
<sequence length="76" mass="8979">MRIDDVTGLFGFDEVRRLMVDAYESLYGLWLNITNRSGVATGHEFLMNSRDFRFLKQRFLMEVSNANVWTSKRRLS</sequence>
<reference evidence="1 2" key="1">
    <citation type="journal article" date="2018" name="Mol. Plant">
        <title>The genome of Artemisia annua provides insight into the evolution of Asteraceae family and artemisinin biosynthesis.</title>
        <authorList>
            <person name="Shen Q."/>
            <person name="Zhang L."/>
            <person name="Liao Z."/>
            <person name="Wang S."/>
            <person name="Yan T."/>
            <person name="Shi P."/>
            <person name="Liu M."/>
            <person name="Fu X."/>
            <person name="Pan Q."/>
            <person name="Wang Y."/>
            <person name="Lv Z."/>
            <person name="Lu X."/>
            <person name="Zhang F."/>
            <person name="Jiang W."/>
            <person name="Ma Y."/>
            <person name="Chen M."/>
            <person name="Hao X."/>
            <person name="Li L."/>
            <person name="Tang Y."/>
            <person name="Lv G."/>
            <person name="Zhou Y."/>
            <person name="Sun X."/>
            <person name="Brodelius P.E."/>
            <person name="Rose J.K.C."/>
            <person name="Tang K."/>
        </authorList>
    </citation>
    <scope>NUCLEOTIDE SEQUENCE [LARGE SCALE GENOMIC DNA]</scope>
    <source>
        <strain evidence="2">cv. Huhao1</strain>
        <tissue evidence="1">Leaf</tissue>
    </source>
</reference>